<comment type="caution">
    <text evidence="1">The sequence shown here is derived from an EMBL/GenBank/DDBJ whole genome shotgun (WGS) entry which is preliminary data.</text>
</comment>
<sequence>MIPKCQGRERLMQMEGCFMKDGKASICLCFKEKNRYVLCVMRRCRSSKSITLRRPFDTKNGATYAKFSLQEKQQIAKELKGKLRSQQNVFTKASTKNDAAVKASFIVAEEIARASKSFSEGTFLKQCMLQVCPEQVCPEQVCPEQVCPERLREVG</sequence>
<dbReference type="PANTHER" id="PTHR45913:SF11">
    <property type="entry name" value="EPM2A-INTERACTING PROTEIN 1"/>
    <property type="match status" value="1"/>
</dbReference>
<gene>
    <name evidence="1" type="ORF">AMELA_G00146060</name>
</gene>
<protein>
    <submittedName>
        <fullName evidence="1">Uncharacterized protein</fullName>
    </submittedName>
</protein>
<evidence type="ECO:0000313" key="1">
    <source>
        <dbReference type="EMBL" id="KAF4081932.1"/>
    </source>
</evidence>
<dbReference type="AlphaFoldDB" id="A0A7J6AGA6"/>
<dbReference type="PANTHER" id="PTHR45913">
    <property type="entry name" value="EPM2A-INTERACTING PROTEIN 1"/>
    <property type="match status" value="1"/>
</dbReference>
<organism evidence="1 2">
    <name type="scientific">Ameiurus melas</name>
    <name type="common">Black bullhead</name>
    <name type="synonym">Silurus melas</name>
    <dbReference type="NCBI Taxonomy" id="219545"/>
    <lineage>
        <taxon>Eukaryota</taxon>
        <taxon>Metazoa</taxon>
        <taxon>Chordata</taxon>
        <taxon>Craniata</taxon>
        <taxon>Vertebrata</taxon>
        <taxon>Euteleostomi</taxon>
        <taxon>Actinopterygii</taxon>
        <taxon>Neopterygii</taxon>
        <taxon>Teleostei</taxon>
        <taxon>Ostariophysi</taxon>
        <taxon>Siluriformes</taxon>
        <taxon>Ictaluridae</taxon>
        <taxon>Ameiurus</taxon>
    </lineage>
</organism>
<accession>A0A7J6AGA6</accession>
<reference evidence="1 2" key="1">
    <citation type="submission" date="2020-02" db="EMBL/GenBank/DDBJ databases">
        <title>A chromosome-scale genome assembly of the black bullhead catfish (Ameiurus melas).</title>
        <authorList>
            <person name="Wen M."/>
            <person name="Zham M."/>
            <person name="Cabau C."/>
            <person name="Klopp C."/>
            <person name="Donnadieu C."/>
            <person name="Roques C."/>
            <person name="Bouchez O."/>
            <person name="Lampietro C."/>
            <person name="Jouanno E."/>
            <person name="Herpin A."/>
            <person name="Louis A."/>
            <person name="Berthelot C."/>
            <person name="Parey E."/>
            <person name="Roest-Crollius H."/>
            <person name="Braasch I."/>
            <person name="Postlethwait J."/>
            <person name="Robinson-Rechavi M."/>
            <person name="Echchiki A."/>
            <person name="Begum T."/>
            <person name="Montfort J."/>
            <person name="Schartl M."/>
            <person name="Bobe J."/>
            <person name="Guiguen Y."/>
        </authorList>
    </citation>
    <scope>NUCLEOTIDE SEQUENCE [LARGE SCALE GENOMIC DNA]</scope>
    <source>
        <strain evidence="1">M_S1</strain>
        <tissue evidence="1">Blood</tissue>
    </source>
</reference>
<keyword evidence="2" id="KW-1185">Reference proteome</keyword>
<name>A0A7J6AGA6_AMEME</name>
<evidence type="ECO:0000313" key="2">
    <source>
        <dbReference type="Proteomes" id="UP000593565"/>
    </source>
</evidence>
<dbReference type="Proteomes" id="UP000593565">
    <property type="component" value="Unassembled WGS sequence"/>
</dbReference>
<proteinExistence type="predicted"/>
<feature type="non-terminal residue" evidence="1">
    <location>
        <position position="155"/>
    </location>
</feature>
<dbReference type="EMBL" id="JAAGNN010000012">
    <property type="protein sequence ID" value="KAF4081932.1"/>
    <property type="molecule type" value="Genomic_DNA"/>
</dbReference>